<comment type="subcellular location">
    <subcellularLocation>
        <location evidence="1">Nucleus</location>
    </subcellularLocation>
</comment>
<evidence type="ECO:0000256" key="1">
    <source>
        <dbReference type="ARBA" id="ARBA00004123"/>
    </source>
</evidence>
<evidence type="ECO:0000256" key="2">
    <source>
        <dbReference type="ARBA" id="ARBA00006850"/>
    </source>
</evidence>
<evidence type="ECO:0000256" key="10">
    <source>
        <dbReference type="ARBA" id="ARBA00030143"/>
    </source>
</evidence>
<dbReference type="AlphaFoldDB" id="A0A445L8R8"/>
<evidence type="ECO:0000256" key="6">
    <source>
        <dbReference type="ARBA" id="ARBA00022884"/>
    </source>
</evidence>
<dbReference type="GO" id="GO:0005681">
    <property type="term" value="C:spliceosomal complex"/>
    <property type="evidence" value="ECO:0007669"/>
    <property type="project" value="UniProtKB-KW"/>
</dbReference>
<dbReference type="Pfam" id="PF01423">
    <property type="entry name" value="LSM"/>
    <property type="match status" value="1"/>
</dbReference>
<evidence type="ECO:0000256" key="5">
    <source>
        <dbReference type="ARBA" id="ARBA00022737"/>
    </source>
</evidence>
<dbReference type="CDD" id="cd01718">
    <property type="entry name" value="Sm_E"/>
    <property type="match status" value="1"/>
</dbReference>
<keyword evidence="9" id="KW-0687">Ribonucleoprotein</keyword>
<evidence type="ECO:0000259" key="11">
    <source>
        <dbReference type="SMART" id="SM00651"/>
    </source>
</evidence>
<evidence type="ECO:0000256" key="9">
    <source>
        <dbReference type="ARBA" id="ARBA00023274"/>
    </source>
</evidence>
<dbReference type="GO" id="GO:0003723">
    <property type="term" value="F:RNA binding"/>
    <property type="evidence" value="ECO:0007669"/>
    <property type="project" value="UniProtKB-KW"/>
</dbReference>
<dbReference type="PANTHER" id="PTHR24015:SF548">
    <property type="entry name" value="OS08G0340900 PROTEIN"/>
    <property type="match status" value="1"/>
</dbReference>
<keyword evidence="8" id="KW-0539">Nucleus</keyword>
<accession>A0A445L8R8</accession>
<dbReference type="SUPFAM" id="SSF50182">
    <property type="entry name" value="Sm-like ribonucleoproteins"/>
    <property type="match status" value="1"/>
</dbReference>
<dbReference type="FunFam" id="1.25.40.10:FF:000381">
    <property type="entry name" value="Pentatricopeptide repeat-containing protein"/>
    <property type="match status" value="1"/>
</dbReference>
<evidence type="ECO:0000256" key="8">
    <source>
        <dbReference type="ARBA" id="ARBA00023242"/>
    </source>
</evidence>
<evidence type="ECO:0000256" key="7">
    <source>
        <dbReference type="ARBA" id="ARBA00023187"/>
    </source>
</evidence>
<evidence type="ECO:0000313" key="12">
    <source>
        <dbReference type="EMBL" id="RZC19656.1"/>
    </source>
</evidence>
<dbReference type="Proteomes" id="UP000289340">
    <property type="component" value="Chromosome 3"/>
</dbReference>
<dbReference type="InterPro" id="IPR010920">
    <property type="entry name" value="LSM_dom_sf"/>
</dbReference>
<dbReference type="EMBL" id="QZWG01000003">
    <property type="protein sequence ID" value="RZC19656.1"/>
    <property type="molecule type" value="Genomic_DNA"/>
</dbReference>
<sequence>MTEGCMTEGAFQVDKVFKEIEEPNIVSWTSLMVGYAYNGCVKEVMSVYLCLRRDGVYCNENAMATVIRSCGVLVGKMLGYQVLGSVIKSGLDTTVSVANSLISMFGNCDSIEEASCVFDDMKERDTISLNSIITASVRNGYCEKSVEYFSQMCYTHAKTDYITTSALLPVCGSAQNLRWGRGLHGMVVKSGLESNVCVCNSLLSMYSQAGKFEGFDEYMNLVLDDAKEVNIKKKSRKTLGRILLKGDNITLMMNT</sequence>
<dbReference type="Gene3D" id="1.25.40.10">
    <property type="entry name" value="Tetratricopeptide repeat domain"/>
    <property type="match status" value="2"/>
</dbReference>
<dbReference type="PANTHER" id="PTHR24015">
    <property type="entry name" value="OS07G0578800 PROTEIN-RELATED"/>
    <property type="match status" value="1"/>
</dbReference>
<proteinExistence type="inferred from homology"/>
<keyword evidence="3" id="KW-0507">mRNA processing</keyword>
<name>A0A445L8R8_GLYSO</name>
<dbReference type="InterPro" id="IPR002885">
    <property type="entry name" value="PPR_rpt"/>
</dbReference>
<comment type="caution">
    <text evidence="12">The sequence shown here is derived from an EMBL/GenBank/DDBJ whole genome shotgun (WGS) entry which is preliminary data.</text>
</comment>
<keyword evidence="4" id="KW-0747">Spliceosome</keyword>
<evidence type="ECO:0000256" key="4">
    <source>
        <dbReference type="ARBA" id="ARBA00022728"/>
    </source>
</evidence>
<evidence type="ECO:0000313" key="13">
    <source>
        <dbReference type="Proteomes" id="UP000289340"/>
    </source>
</evidence>
<evidence type="ECO:0000256" key="3">
    <source>
        <dbReference type="ARBA" id="ARBA00022664"/>
    </source>
</evidence>
<reference evidence="12 13" key="1">
    <citation type="submission" date="2018-09" db="EMBL/GenBank/DDBJ databases">
        <title>A high-quality reference genome of wild soybean provides a powerful tool to mine soybean genomes.</title>
        <authorList>
            <person name="Xie M."/>
            <person name="Chung C.Y.L."/>
            <person name="Li M.-W."/>
            <person name="Wong F.-L."/>
            <person name="Chan T.-F."/>
            <person name="Lam H.-M."/>
        </authorList>
    </citation>
    <scope>NUCLEOTIDE SEQUENCE [LARGE SCALE GENOMIC DNA]</scope>
    <source>
        <strain evidence="13">cv. W05</strain>
        <tissue evidence="12">Hypocotyl of etiolated seedlings</tissue>
    </source>
</reference>
<dbReference type="GO" id="GO:0009451">
    <property type="term" value="P:RNA modification"/>
    <property type="evidence" value="ECO:0007669"/>
    <property type="project" value="InterPro"/>
</dbReference>
<gene>
    <name evidence="12" type="ORF">D0Y65_006470</name>
</gene>
<organism evidence="12 13">
    <name type="scientific">Glycine soja</name>
    <name type="common">Wild soybean</name>
    <dbReference type="NCBI Taxonomy" id="3848"/>
    <lineage>
        <taxon>Eukaryota</taxon>
        <taxon>Viridiplantae</taxon>
        <taxon>Streptophyta</taxon>
        <taxon>Embryophyta</taxon>
        <taxon>Tracheophyta</taxon>
        <taxon>Spermatophyta</taxon>
        <taxon>Magnoliopsida</taxon>
        <taxon>eudicotyledons</taxon>
        <taxon>Gunneridae</taxon>
        <taxon>Pentapetalae</taxon>
        <taxon>rosids</taxon>
        <taxon>fabids</taxon>
        <taxon>Fabales</taxon>
        <taxon>Fabaceae</taxon>
        <taxon>Papilionoideae</taxon>
        <taxon>50 kb inversion clade</taxon>
        <taxon>NPAAA clade</taxon>
        <taxon>indigoferoid/millettioid clade</taxon>
        <taxon>Phaseoleae</taxon>
        <taxon>Glycine</taxon>
        <taxon>Glycine subgen. Soja</taxon>
    </lineage>
</organism>
<dbReference type="InterPro" id="IPR027078">
    <property type="entry name" value="snRNP-E"/>
</dbReference>
<dbReference type="InterPro" id="IPR011990">
    <property type="entry name" value="TPR-like_helical_dom_sf"/>
</dbReference>
<dbReference type="SMART" id="SM00651">
    <property type="entry name" value="Sm"/>
    <property type="match status" value="1"/>
</dbReference>
<comment type="similarity">
    <text evidence="2">Belongs to the snRNP Sm proteins family.</text>
</comment>
<dbReference type="Pfam" id="PF01535">
    <property type="entry name" value="PPR"/>
    <property type="match status" value="3"/>
</dbReference>
<keyword evidence="5" id="KW-0677">Repeat</keyword>
<dbReference type="Gene3D" id="2.30.30.100">
    <property type="match status" value="1"/>
</dbReference>
<keyword evidence="7" id="KW-0508">mRNA splicing</keyword>
<feature type="domain" description="Sm" evidence="11">
    <location>
        <begin position="201"/>
        <end position="254"/>
    </location>
</feature>
<keyword evidence="13" id="KW-1185">Reference proteome</keyword>
<dbReference type="InterPro" id="IPR046960">
    <property type="entry name" value="PPR_At4g14850-like_plant"/>
</dbReference>
<protein>
    <recommendedName>
        <fullName evidence="10">Sm protein E</fullName>
    </recommendedName>
</protein>
<keyword evidence="6" id="KW-0694">RNA-binding</keyword>
<dbReference type="InterPro" id="IPR001163">
    <property type="entry name" value="Sm_dom_euk/arc"/>
</dbReference>
<dbReference type="NCBIfam" id="TIGR00756">
    <property type="entry name" value="PPR"/>
    <property type="match status" value="1"/>
</dbReference>
<dbReference type="GO" id="GO:0000398">
    <property type="term" value="P:mRNA splicing, via spliceosome"/>
    <property type="evidence" value="ECO:0007669"/>
    <property type="project" value="InterPro"/>
</dbReference>